<feature type="compositionally biased region" description="Polar residues" evidence="7">
    <location>
        <begin position="162"/>
        <end position="179"/>
    </location>
</feature>
<dbReference type="SUPFAM" id="SSF56112">
    <property type="entry name" value="Protein kinase-like (PK-like)"/>
    <property type="match status" value="1"/>
</dbReference>
<dbReference type="AlphaFoldDB" id="A0A5K3EIH1"/>
<keyword evidence="6" id="KW-0175">Coiled coil</keyword>
<dbReference type="GO" id="GO:0008143">
    <property type="term" value="F:poly(A) binding"/>
    <property type="evidence" value="ECO:0007669"/>
    <property type="project" value="TreeGrafter"/>
</dbReference>
<feature type="domain" description="Pan3 C-terminal knob" evidence="8">
    <location>
        <begin position="544"/>
        <end position="647"/>
    </location>
</feature>
<evidence type="ECO:0000256" key="3">
    <source>
        <dbReference type="ARBA" id="ARBA00022664"/>
    </source>
</evidence>
<dbReference type="Gene3D" id="1.20.5.5160">
    <property type="match status" value="1"/>
</dbReference>
<dbReference type="InterPro" id="IPR041332">
    <property type="entry name" value="Pan3_CK"/>
</dbReference>
<name>A0A5K3EIH1_MESCO</name>
<dbReference type="GO" id="GO:0006397">
    <property type="term" value="P:mRNA processing"/>
    <property type="evidence" value="ECO:0007669"/>
    <property type="project" value="UniProtKB-KW"/>
</dbReference>
<organism evidence="9">
    <name type="scientific">Mesocestoides corti</name>
    <name type="common">Flatworm</name>
    <dbReference type="NCBI Taxonomy" id="53468"/>
    <lineage>
        <taxon>Eukaryota</taxon>
        <taxon>Metazoa</taxon>
        <taxon>Spiralia</taxon>
        <taxon>Lophotrochozoa</taxon>
        <taxon>Platyhelminthes</taxon>
        <taxon>Cestoda</taxon>
        <taxon>Eucestoda</taxon>
        <taxon>Cyclophyllidea</taxon>
        <taxon>Mesocestoididae</taxon>
        <taxon>Mesocestoides</taxon>
    </lineage>
</organism>
<dbReference type="Pfam" id="PF18101">
    <property type="entry name" value="Pan3_CK"/>
    <property type="match status" value="1"/>
</dbReference>
<dbReference type="Gene3D" id="1.10.287.3700">
    <property type="match status" value="1"/>
</dbReference>
<dbReference type="GO" id="GO:0000289">
    <property type="term" value="P:nuclear-transcribed mRNA poly(A) tail shortening"/>
    <property type="evidence" value="ECO:0007669"/>
    <property type="project" value="InterPro"/>
</dbReference>
<dbReference type="InterPro" id="IPR011009">
    <property type="entry name" value="Kinase-like_dom_sf"/>
</dbReference>
<accession>A0A5K3EIH1</accession>
<evidence type="ECO:0000256" key="7">
    <source>
        <dbReference type="SAM" id="MobiDB-lite"/>
    </source>
</evidence>
<keyword evidence="5" id="KW-0067">ATP-binding</keyword>
<dbReference type="InterPro" id="IPR030844">
    <property type="entry name" value="PAN3"/>
</dbReference>
<evidence type="ECO:0000256" key="4">
    <source>
        <dbReference type="ARBA" id="ARBA00022741"/>
    </source>
</evidence>
<evidence type="ECO:0000256" key="5">
    <source>
        <dbReference type="ARBA" id="ARBA00022840"/>
    </source>
</evidence>
<reference evidence="9" key="1">
    <citation type="submission" date="2019-11" db="UniProtKB">
        <authorList>
            <consortium name="WormBaseParasite"/>
        </authorList>
    </citation>
    <scope>IDENTIFICATION</scope>
</reference>
<evidence type="ECO:0000313" key="9">
    <source>
        <dbReference type="WBParaSite" id="MCU_000528-RB"/>
    </source>
</evidence>
<dbReference type="WBParaSite" id="MCU_000528-RB">
    <property type="protein sequence ID" value="MCU_000528-RB"/>
    <property type="gene ID" value="MCU_000528"/>
</dbReference>
<keyword evidence="2" id="KW-0963">Cytoplasm</keyword>
<feature type="region of interest" description="Disordered" evidence="7">
    <location>
        <begin position="153"/>
        <end position="191"/>
    </location>
</feature>
<comment type="subcellular location">
    <subcellularLocation>
        <location evidence="1">Cytoplasm</location>
    </subcellularLocation>
</comment>
<dbReference type="GO" id="GO:0000932">
    <property type="term" value="C:P-body"/>
    <property type="evidence" value="ECO:0007669"/>
    <property type="project" value="TreeGrafter"/>
</dbReference>
<evidence type="ECO:0000256" key="1">
    <source>
        <dbReference type="ARBA" id="ARBA00004496"/>
    </source>
</evidence>
<evidence type="ECO:0000256" key="2">
    <source>
        <dbReference type="ARBA" id="ARBA00022490"/>
    </source>
</evidence>
<proteinExistence type="predicted"/>
<dbReference type="GO" id="GO:0005524">
    <property type="term" value="F:ATP binding"/>
    <property type="evidence" value="ECO:0007669"/>
    <property type="project" value="UniProtKB-KW"/>
</dbReference>
<dbReference type="Gene3D" id="1.10.510.10">
    <property type="entry name" value="Transferase(Phosphotransferase) domain 1"/>
    <property type="match status" value="1"/>
</dbReference>
<sequence length="658" mass="73196">LKLTVILFFVSVEEGLFQQLFLGLSLFVDLGNYNMANFFQQGNSAPIIPPTRYNFNSHNLTNTECHDLTSLSISLANACLNSPYQNTDSTHRIGSRRSTSAYASAQAFQPPQPFNVGPWVDRSKLLGQLPDSSSGLDPKMFEDNLLKSTFISGRFPPRPADQSKSSGINQRSTFSNEITGFNGPQAPRPHKVPPRCVPCDGGGSFNPMLSSTPSSAIYAQAEISKGQPDYSQWLLNPAAPAVVADHLRTGRSNNLKSNLLTDRSSGVSYMDQALHQALRNKLRASILTPPSKSNFPQTLGPYLLVNPLEGASTPRVSEALELPTQCFKAWSPRLSMPVVLRRVLPERLEPLPSEAYFLARQFCDASDPSVIQLRDVVPVDEFGDNSVIFVYDFLPCCYTLQQIHMSDPAKSSGELPPSDLLPERTAWMFLVQLTQALRFAHQTLNRSVGVLHPSKILVQDGTRLFVNCIGLKDVINHSTMANTMAELKARDFVALGKLMLGVIFGTPLAMKKPTQYLSILEQVFPQGLPNLLQDLLTGTLSSVDALVLATANHAYDHLSTICSVNKYQERQLLRELENGRLFRLICKLNSVVERHDTRRLDHREPEWSETGDRYMLKLFRDFVFHQVDQRGAPHLDLAHIVTVLNKVGLLQFHFSVAP</sequence>
<dbReference type="GO" id="GO:0031251">
    <property type="term" value="C:PAN complex"/>
    <property type="evidence" value="ECO:0007669"/>
    <property type="project" value="InterPro"/>
</dbReference>
<keyword evidence="3" id="KW-0507">mRNA processing</keyword>
<dbReference type="PANTHER" id="PTHR12272">
    <property type="entry name" value="DEADENYLATION COMPLEX SUBUNIT PAN3"/>
    <property type="match status" value="1"/>
</dbReference>
<dbReference type="PANTHER" id="PTHR12272:SF11">
    <property type="entry name" value="PAN2-PAN3 DEADENYLATION COMPLEX SUBUNIT PAN3"/>
    <property type="match status" value="1"/>
</dbReference>
<evidence type="ECO:0000256" key="6">
    <source>
        <dbReference type="ARBA" id="ARBA00023054"/>
    </source>
</evidence>
<protein>
    <submittedName>
        <fullName evidence="9">Pan3_PK domain-containing protein</fullName>
    </submittedName>
</protein>
<keyword evidence="4" id="KW-0547">Nucleotide-binding</keyword>
<evidence type="ECO:0000259" key="8">
    <source>
        <dbReference type="Pfam" id="PF18101"/>
    </source>
</evidence>